<sequence length="106" mass="12109">MPNQKMTQWLDKVCAHILRPSYRKIVRKELTAHLNDRIRQLENDGLNHEQAVEQAILLMGDAEKVGKAFSKDCKSSGAIKRSNINVAIWVSIIILMIFIVNIIQKV</sequence>
<keyword evidence="1" id="KW-1133">Transmembrane helix</keyword>
<dbReference type="InterPro" id="IPR047928">
    <property type="entry name" value="Perm_prefix_1"/>
</dbReference>
<evidence type="ECO:0000313" key="3">
    <source>
        <dbReference type="Proteomes" id="UP000886808"/>
    </source>
</evidence>
<dbReference type="NCBIfam" id="NF038403">
    <property type="entry name" value="perm_prefix_1"/>
    <property type="match status" value="1"/>
</dbReference>
<accession>A0A9D1PIF3</accession>
<evidence type="ECO:0000256" key="1">
    <source>
        <dbReference type="SAM" id="Phobius"/>
    </source>
</evidence>
<protein>
    <submittedName>
        <fullName evidence="2">Uncharacterized protein</fullName>
    </submittedName>
</protein>
<dbReference type="Proteomes" id="UP000886808">
    <property type="component" value="Unassembled WGS sequence"/>
</dbReference>
<evidence type="ECO:0000313" key="2">
    <source>
        <dbReference type="EMBL" id="HIV62225.1"/>
    </source>
</evidence>
<dbReference type="AlphaFoldDB" id="A0A9D1PIF3"/>
<name>A0A9D1PIF3_9FIRM</name>
<gene>
    <name evidence="2" type="ORF">H9746_05230</name>
</gene>
<keyword evidence="1" id="KW-0472">Membrane</keyword>
<reference evidence="2" key="1">
    <citation type="journal article" date="2021" name="PeerJ">
        <title>Extensive microbial diversity within the chicken gut microbiome revealed by metagenomics and culture.</title>
        <authorList>
            <person name="Gilroy R."/>
            <person name="Ravi A."/>
            <person name="Getino M."/>
            <person name="Pursley I."/>
            <person name="Horton D.L."/>
            <person name="Alikhan N.F."/>
            <person name="Baker D."/>
            <person name="Gharbi K."/>
            <person name="Hall N."/>
            <person name="Watson M."/>
            <person name="Adriaenssens E.M."/>
            <person name="Foster-Nyarko E."/>
            <person name="Jarju S."/>
            <person name="Secka A."/>
            <person name="Antonio M."/>
            <person name="Oren A."/>
            <person name="Chaudhuri R.R."/>
            <person name="La Ragione R."/>
            <person name="Hildebrand F."/>
            <person name="Pallen M.J."/>
        </authorList>
    </citation>
    <scope>NUCLEOTIDE SEQUENCE</scope>
    <source>
        <strain evidence="2">CHK193-4272</strain>
    </source>
</reference>
<organism evidence="2 3">
    <name type="scientific">Candidatus Butyricicoccus avistercoris</name>
    <dbReference type="NCBI Taxonomy" id="2838518"/>
    <lineage>
        <taxon>Bacteria</taxon>
        <taxon>Bacillati</taxon>
        <taxon>Bacillota</taxon>
        <taxon>Clostridia</taxon>
        <taxon>Eubacteriales</taxon>
        <taxon>Butyricicoccaceae</taxon>
        <taxon>Butyricicoccus</taxon>
    </lineage>
</organism>
<comment type="caution">
    <text evidence="2">The sequence shown here is derived from an EMBL/GenBank/DDBJ whole genome shotgun (WGS) entry which is preliminary data.</text>
</comment>
<keyword evidence="1" id="KW-0812">Transmembrane</keyword>
<feature type="transmembrane region" description="Helical" evidence="1">
    <location>
        <begin position="84"/>
        <end position="103"/>
    </location>
</feature>
<reference evidence="2" key="2">
    <citation type="submission" date="2021-04" db="EMBL/GenBank/DDBJ databases">
        <authorList>
            <person name="Gilroy R."/>
        </authorList>
    </citation>
    <scope>NUCLEOTIDE SEQUENCE</scope>
    <source>
        <strain evidence="2">CHK193-4272</strain>
    </source>
</reference>
<dbReference type="EMBL" id="DXIE01000032">
    <property type="protein sequence ID" value="HIV62225.1"/>
    <property type="molecule type" value="Genomic_DNA"/>
</dbReference>
<proteinExistence type="predicted"/>